<dbReference type="Proteomes" id="UP000031760">
    <property type="component" value="Chromosome"/>
</dbReference>
<name>W8VRC7_9FLAO</name>
<sequence length="44" mass="4999">MCRYSAFAKAEPTTKYSNQFKILLGIKCSCNPYLSSNNSQFKKS</sequence>
<evidence type="ECO:0000313" key="2">
    <source>
        <dbReference type="Proteomes" id="UP000031760"/>
    </source>
</evidence>
<keyword evidence="2" id="KW-1185">Reference proteome</keyword>
<accession>W8VRC7</accession>
<gene>
    <name evidence="1" type="ORF">NMS_1571</name>
</gene>
<proteinExistence type="predicted"/>
<evidence type="ECO:0000313" key="1">
    <source>
        <dbReference type="EMBL" id="BAO55580.1"/>
    </source>
</evidence>
<dbReference type="KEGG" id="nmf:NMS_1571"/>
<dbReference type="AlphaFoldDB" id="W8VRC7"/>
<organism evidence="1 2">
    <name type="scientific">Nonlabens marinus S1-08</name>
    <dbReference type="NCBI Taxonomy" id="1454201"/>
    <lineage>
        <taxon>Bacteria</taxon>
        <taxon>Pseudomonadati</taxon>
        <taxon>Bacteroidota</taxon>
        <taxon>Flavobacteriia</taxon>
        <taxon>Flavobacteriales</taxon>
        <taxon>Flavobacteriaceae</taxon>
        <taxon>Nonlabens</taxon>
    </lineage>
</organism>
<protein>
    <submittedName>
        <fullName evidence="1">Uncharacterized protein</fullName>
    </submittedName>
</protein>
<reference evidence="1 2" key="1">
    <citation type="journal article" date="2014" name="Proc. Natl. Acad. Sci. U.S.A.">
        <title>Functional characterization of flavobacteria rhodopsins reveals a unique class of light-driven chloride pump in bacteria.</title>
        <authorList>
            <person name="Yoshizawa S."/>
            <person name="Kumagai Y."/>
            <person name="Kim H."/>
            <person name="Ogura Y."/>
            <person name="Hayashi T."/>
            <person name="Iwasaki W."/>
            <person name="DeLong E.F."/>
            <person name="Kogure K."/>
        </authorList>
    </citation>
    <scope>NUCLEOTIDE SEQUENCE [LARGE SCALE GENOMIC DNA]</scope>
    <source>
        <strain evidence="1 2">S1-08</strain>
    </source>
</reference>
<dbReference type="EMBL" id="AP014548">
    <property type="protein sequence ID" value="BAO55580.1"/>
    <property type="molecule type" value="Genomic_DNA"/>
</dbReference>
<dbReference type="HOGENOM" id="CLU_3219298_0_0_10"/>